<accession>A0A3N1NMV9</accession>
<name>A0A3N1NMV9_9GAMM</name>
<reference evidence="2 3" key="1">
    <citation type="submission" date="2018-11" db="EMBL/GenBank/DDBJ databases">
        <title>Genomic Encyclopedia of Type Strains, Phase IV (KMG-IV): sequencing the most valuable type-strain genomes for metagenomic binning, comparative biology and taxonomic classification.</title>
        <authorList>
            <person name="Goeker M."/>
        </authorList>
    </citation>
    <scope>NUCLEOTIDE SEQUENCE [LARGE SCALE GENOMIC DNA]</scope>
    <source>
        <strain evidence="2 3">DSM 16974</strain>
    </source>
</reference>
<gene>
    <name evidence="2" type="ORF">EDC38_1675</name>
</gene>
<dbReference type="Proteomes" id="UP000273643">
    <property type="component" value="Unassembled WGS sequence"/>
</dbReference>
<keyword evidence="1" id="KW-0732">Signal</keyword>
<evidence type="ECO:0000313" key="2">
    <source>
        <dbReference type="EMBL" id="ROQ21054.1"/>
    </source>
</evidence>
<evidence type="ECO:0000313" key="3">
    <source>
        <dbReference type="Proteomes" id="UP000273643"/>
    </source>
</evidence>
<dbReference type="EMBL" id="RJUK01000001">
    <property type="protein sequence ID" value="ROQ21054.1"/>
    <property type="molecule type" value="Genomic_DNA"/>
</dbReference>
<protein>
    <recommendedName>
        <fullName evidence="4">Alginate export domain-containing protein</fullName>
    </recommendedName>
</protein>
<evidence type="ECO:0000256" key="1">
    <source>
        <dbReference type="SAM" id="SignalP"/>
    </source>
</evidence>
<feature type="chain" id="PRO_5017954761" description="Alginate export domain-containing protein" evidence="1">
    <location>
        <begin position="35"/>
        <end position="410"/>
    </location>
</feature>
<dbReference type="AlphaFoldDB" id="A0A3N1NMV9"/>
<comment type="caution">
    <text evidence="2">The sequence shown here is derived from an EMBL/GenBank/DDBJ whole genome shotgun (WGS) entry which is preliminary data.</text>
</comment>
<sequence length="410" mass="46512">MLKDMSSSVKSSFFGPTFSVLVIMTCLAATPTVASDFTGFLSLETRLFPEEALHPDQSDASISVASDIEYYRDWDDYRQRMVVSGFARADSSDEERTHADIRQFYWWRKFDSAELYVGARQVFWGVTESVHLVDVINQDDLVENIDGEDKLGQPMISALTQRRWGTLELYALLGFRERTFPGSEGRPRTPVVVDGDKAQYQAEEGDDHIDFAVRWSKVLGDWDVGASHFSGTSRDPILLPVGSAGDVVALTPYYPLVEQTGFDLQMTKGAWLWKLEAISLKEKDAQRNTAAVGGFEYSFFGVGGSSSDLGVLLEYQFDDRRGLRETVNQNDLALGTRWMLNDFKSTEFLALVSVDLDNGSRFFSFEGSRRLNDSWSLEAEVRMFSNVSREDPIYAFRADDYFQLDLRRYF</sequence>
<feature type="signal peptide" evidence="1">
    <location>
        <begin position="1"/>
        <end position="34"/>
    </location>
</feature>
<proteinExistence type="predicted"/>
<organism evidence="2 3">
    <name type="scientific">Marinimicrobium koreense</name>
    <dbReference type="NCBI Taxonomy" id="306545"/>
    <lineage>
        <taxon>Bacteria</taxon>
        <taxon>Pseudomonadati</taxon>
        <taxon>Pseudomonadota</taxon>
        <taxon>Gammaproteobacteria</taxon>
        <taxon>Cellvibrionales</taxon>
        <taxon>Cellvibrionaceae</taxon>
        <taxon>Marinimicrobium</taxon>
    </lineage>
</organism>
<keyword evidence="3" id="KW-1185">Reference proteome</keyword>
<evidence type="ECO:0008006" key="4">
    <source>
        <dbReference type="Google" id="ProtNLM"/>
    </source>
</evidence>